<accession>A0A173LHR3</accession>
<dbReference type="EMBL" id="CP015961">
    <property type="protein sequence ID" value="ANI91144.1"/>
    <property type="molecule type" value="Genomic_DNA"/>
</dbReference>
<evidence type="ECO:0000313" key="2">
    <source>
        <dbReference type="Proteomes" id="UP000186104"/>
    </source>
</evidence>
<dbReference type="AlphaFoldDB" id="A0A173LHR3"/>
<proteinExistence type="predicted"/>
<dbReference type="Proteomes" id="UP000186104">
    <property type="component" value="Chromosome"/>
</dbReference>
<name>A0A173LHR3_9ACTN</name>
<keyword evidence="2" id="KW-1185">Reference proteome</keyword>
<organism evidence="1 2">
    <name type="scientific">Dietzia timorensis</name>
    <dbReference type="NCBI Taxonomy" id="499555"/>
    <lineage>
        <taxon>Bacteria</taxon>
        <taxon>Bacillati</taxon>
        <taxon>Actinomycetota</taxon>
        <taxon>Actinomycetes</taxon>
        <taxon>Mycobacteriales</taxon>
        <taxon>Dietziaceae</taxon>
        <taxon>Dietzia</taxon>
    </lineage>
</organism>
<evidence type="ECO:0000313" key="1">
    <source>
        <dbReference type="EMBL" id="ANI91144.1"/>
    </source>
</evidence>
<sequence length="36" mass="4040">MMTDLLTELERTGSRYGLQTICEAHGTANTTIIERL</sequence>
<reference evidence="1 2" key="1">
    <citation type="submission" date="2016-06" db="EMBL/GenBank/DDBJ databases">
        <title>Complete genome sequence of a saline-alkali tolerant type strain Dietzia timorensis ID05-A0528T.</title>
        <authorList>
            <person name="Wu X."/>
        </authorList>
    </citation>
    <scope>NUCLEOTIDE SEQUENCE [LARGE SCALE GENOMIC DNA]</scope>
    <source>
        <strain evidence="1 2">ID05-A0528</strain>
    </source>
</reference>
<dbReference type="KEGG" id="dtm:BJL86_0334"/>
<protein>
    <submittedName>
        <fullName evidence="1">Uncharacterized protein</fullName>
    </submittedName>
</protein>
<gene>
    <name evidence="1" type="ORF">BJL86_0334</name>
</gene>